<keyword evidence="3" id="KW-1185">Reference proteome</keyword>
<evidence type="ECO:0000313" key="2">
    <source>
        <dbReference type="EMBL" id="URI08313.1"/>
    </source>
</evidence>
<evidence type="ECO:0000256" key="1">
    <source>
        <dbReference type="SAM" id="MobiDB-lite"/>
    </source>
</evidence>
<organism evidence="2 3">
    <name type="scientific">Aquincola tertiaricarbonis</name>
    <dbReference type="NCBI Taxonomy" id="391953"/>
    <lineage>
        <taxon>Bacteria</taxon>
        <taxon>Pseudomonadati</taxon>
        <taxon>Pseudomonadota</taxon>
        <taxon>Betaproteobacteria</taxon>
        <taxon>Burkholderiales</taxon>
        <taxon>Sphaerotilaceae</taxon>
        <taxon>Aquincola</taxon>
    </lineage>
</organism>
<name>A0ABY4S9A0_AQUTE</name>
<protein>
    <submittedName>
        <fullName evidence="2">DUF3606 domain-containing protein</fullName>
    </submittedName>
</protein>
<accession>A0ABY4S9A0</accession>
<dbReference type="RefSeq" id="WP_250196535.1">
    <property type="nucleotide sequence ID" value="NZ_CP097635.1"/>
</dbReference>
<proteinExistence type="predicted"/>
<dbReference type="InterPro" id="IPR022037">
    <property type="entry name" value="DUF3606"/>
</dbReference>
<feature type="region of interest" description="Disordered" evidence="1">
    <location>
        <begin position="1"/>
        <end position="22"/>
    </location>
</feature>
<dbReference type="Pfam" id="PF12244">
    <property type="entry name" value="DUF3606"/>
    <property type="match status" value="1"/>
</dbReference>
<reference evidence="2" key="1">
    <citation type="submission" date="2022-05" db="EMBL/GenBank/DDBJ databases">
        <title>An RpoN-dependent PEP-CTERM gene is involved in floc formation of an Aquincola tertiaricarbonis strain.</title>
        <authorList>
            <person name="Qiu D."/>
            <person name="Xia M."/>
        </authorList>
    </citation>
    <scope>NUCLEOTIDE SEQUENCE</scope>
    <source>
        <strain evidence="2">RN12</strain>
    </source>
</reference>
<evidence type="ECO:0000313" key="3">
    <source>
        <dbReference type="Proteomes" id="UP001056201"/>
    </source>
</evidence>
<dbReference type="EMBL" id="CP097635">
    <property type="protein sequence ID" value="URI08313.1"/>
    <property type="molecule type" value="Genomic_DNA"/>
</dbReference>
<gene>
    <name evidence="2" type="ORF">MW290_07015</name>
</gene>
<dbReference type="Proteomes" id="UP001056201">
    <property type="component" value="Chromosome 1"/>
</dbReference>
<sequence length="67" mass="7004">MTDRTAGPPEDPTPTTVDTDDPGNVTYWCELFGVTLEQLQEAVLAAGTDPAAVRQHFLQQGSSAGAG</sequence>